<gene>
    <name evidence="1" type="ORF">UT23_C0005G0030</name>
</gene>
<dbReference type="EMBL" id="LBWA01000005">
    <property type="protein sequence ID" value="KKQ98107.1"/>
    <property type="molecule type" value="Genomic_DNA"/>
</dbReference>
<protein>
    <submittedName>
        <fullName evidence="1">Uncharacterized protein</fullName>
    </submittedName>
</protein>
<organism evidence="1 2">
    <name type="scientific">Candidatus Woesebacteria bacterium GW2011_GWA1_39_12</name>
    <dbReference type="NCBI Taxonomy" id="1618549"/>
    <lineage>
        <taxon>Bacteria</taxon>
        <taxon>Candidatus Woeseibacteriota</taxon>
    </lineage>
</organism>
<reference evidence="1 2" key="1">
    <citation type="journal article" date="2015" name="Nature">
        <title>rRNA introns, odd ribosomes, and small enigmatic genomes across a large radiation of phyla.</title>
        <authorList>
            <person name="Brown C.T."/>
            <person name="Hug L.A."/>
            <person name="Thomas B.C."/>
            <person name="Sharon I."/>
            <person name="Castelle C.J."/>
            <person name="Singh A."/>
            <person name="Wilkins M.J."/>
            <person name="Williams K.H."/>
            <person name="Banfield J.F."/>
        </authorList>
    </citation>
    <scope>NUCLEOTIDE SEQUENCE [LARGE SCALE GENOMIC DNA]</scope>
</reference>
<comment type="caution">
    <text evidence="1">The sequence shown here is derived from an EMBL/GenBank/DDBJ whole genome shotgun (WGS) entry which is preliminary data.</text>
</comment>
<dbReference type="InterPro" id="IPR014710">
    <property type="entry name" value="RmlC-like_jellyroll"/>
</dbReference>
<proteinExistence type="predicted"/>
<dbReference type="Gene3D" id="2.60.120.10">
    <property type="entry name" value="Jelly Rolls"/>
    <property type="match status" value="1"/>
</dbReference>
<evidence type="ECO:0000313" key="2">
    <source>
        <dbReference type="Proteomes" id="UP000034325"/>
    </source>
</evidence>
<accession>A0A0G0M4A7</accession>
<name>A0A0G0M4A7_9BACT</name>
<evidence type="ECO:0000313" key="1">
    <source>
        <dbReference type="EMBL" id="KKQ98107.1"/>
    </source>
</evidence>
<dbReference type="AlphaFoldDB" id="A0A0G0M4A7"/>
<sequence>MNAQKVVNELKKKYPGKNIIINDPDNPTEIICELEPASLDPQRSVSIAVLDGKIKHFHRLAKVTYEVLKGILETSKGGKSFFLSEGQKIRLEPEEFHLASGKETWVKVTSEPAWTGEDSVPIEEGTKFGD</sequence>
<dbReference type="Proteomes" id="UP000034325">
    <property type="component" value="Unassembled WGS sequence"/>
</dbReference>